<keyword evidence="1" id="KW-0472">Membrane</keyword>
<evidence type="ECO:0000313" key="2">
    <source>
        <dbReference type="EMBL" id="CAB4892183.1"/>
    </source>
</evidence>
<feature type="transmembrane region" description="Helical" evidence="1">
    <location>
        <begin position="186"/>
        <end position="207"/>
    </location>
</feature>
<feature type="transmembrane region" description="Helical" evidence="1">
    <location>
        <begin position="121"/>
        <end position="141"/>
    </location>
</feature>
<proteinExistence type="predicted"/>
<feature type="transmembrane region" description="Helical" evidence="1">
    <location>
        <begin position="153"/>
        <end position="174"/>
    </location>
</feature>
<feature type="transmembrane region" description="Helical" evidence="1">
    <location>
        <begin position="94"/>
        <end position="114"/>
    </location>
</feature>
<keyword evidence="1" id="KW-0812">Transmembrane</keyword>
<reference evidence="2" key="1">
    <citation type="submission" date="2020-05" db="EMBL/GenBank/DDBJ databases">
        <authorList>
            <person name="Chiriac C."/>
            <person name="Salcher M."/>
            <person name="Ghai R."/>
            <person name="Kavagutti S V."/>
        </authorList>
    </citation>
    <scope>NUCLEOTIDE SEQUENCE</scope>
</reference>
<feature type="transmembrane region" description="Helical" evidence="1">
    <location>
        <begin position="213"/>
        <end position="239"/>
    </location>
</feature>
<dbReference type="PANTHER" id="PTHR41282:SF1">
    <property type="entry name" value="CONSERVED TRANSMEMBRANE PROTEIN-RELATED"/>
    <property type="match status" value="1"/>
</dbReference>
<dbReference type="Pfam" id="PF12811">
    <property type="entry name" value="BaxI_1"/>
    <property type="match status" value="1"/>
</dbReference>
<dbReference type="PANTHER" id="PTHR41282">
    <property type="entry name" value="CONSERVED TRANSMEMBRANE PROTEIN-RELATED"/>
    <property type="match status" value="1"/>
</dbReference>
<gene>
    <name evidence="2" type="ORF">UFOPK3495_00455</name>
    <name evidence="3" type="ORF">UFOPK4237_00846</name>
</gene>
<dbReference type="EMBL" id="CAFBPZ010000049">
    <property type="protein sequence ID" value="CAB5038566.1"/>
    <property type="molecule type" value="Genomic_DNA"/>
</dbReference>
<name>A0A6J7FKK3_9ZZZZ</name>
<dbReference type="InterPro" id="IPR010539">
    <property type="entry name" value="BaxI_1-like"/>
</dbReference>
<evidence type="ECO:0000256" key="1">
    <source>
        <dbReference type="SAM" id="Phobius"/>
    </source>
</evidence>
<dbReference type="PIRSF" id="PIRSF009160">
    <property type="entry name" value="UCP009160"/>
    <property type="match status" value="1"/>
</dbReference>
<feature type="transmembrane region" description="Helical" evidence="1">
    <location>
        <begin position="69"/>
        <end position="88"/>
    </location>
</feature>
<sequence>MAKPSRFNSSNNPVLSRYEQPAVSGAPGFAYDEGKTAIAGAAGGASGTLDQQFATVTAGGGARVTIADVIIKSTMIFIVTVAFAIVGWNTYPSAPFMLIVALVAGLGLGFANVLKREVSPPLVVLYAVAQGYLLGAISYWYNDYAQSIQYQGLIQQAVIGTMTAFAVMLFLYGTGIVKVTGKFVRVMMMAMISYGLIAVASLIGAIFGVGDGWGFYGVGTLGLILCLVGVLLASLTLMLDFEAIKQGIALGAPERESWRMAFGLLMTLIWLYLEILRFLAIFAGRD</sequence>
<accession>A0A6J7FKK3</accession>
<protein>
    <submittedName>
        <fullName evidence="2">Unannotated protein</fullName>
    </submittedName>
</protein>
<organism evidence="2">
    <name type="scientific">freshwater metagenome</name>
    <dbReference type="NCBI Taxonomy" id="449393"/>
    <lineage>
        <taxon>unclassified sequences</taxon>
        <taxon>metagenomes</taxon>
        <taxon>ecological metagenomes</taxon>
    </lineage>
</organism>
<dbReference type="AlphaFoldDB" id="A0A6J7FKK3"/>
<keyword evidence="1" id="KW-1133">Transmembrane helix</keyword>
<feature type="transmembrane region" description="Helical" evidence="1">
    <location>
        <begin position="260"/>
        <end position="283"/>
    </location>
</feature>
<evidence type="ECO:0000313" key="3">
    <source>
        <dbReference type="EMBL" id="CAB5038566.1"/>
    </source>
</evidence>
<dbReference type="EMBL" id="CAFBMC010000016">
    <property type="protein sequence ID" value="CAB4892183.1"/>
    <property type="molecule type" value="Genomic_DNA"/>
</dbReference>